<feature type="domain" description="UCH catalytic" evidence="3">
    <location>
        <begin position="1"/>
        <end position="148"/>
    </location>
</feature>
<reference evidence="4" key="1">
    <citation type="journal article" date="2023" name="Plant J.">
        <title>Genome sequences and population genomics provide insights into the demographic history, inbreeding, and mutation load of two 'living fossil' tree species of Dipteronia.</title>
        <authorList>
            <person name="Feng Y."/>
            <person name="Comes H.P."/>
            <person name="Chen J."/>
            <person name="Zhu S."/>
            <person name="Lu R."/>
            <person name="Zhang X."/>
            <person name="Li P."/>
            <person name="Qiu J."/>
            <person name="Olsen K.M."/>
            <person name="Qiu Y."/>
        </authorList>
    </citation>
    <scope>NUCLEOTIDE SEQUENCE</scope>
    <source>
        <strain evidence="4">KIB01</strain>
    </source>
</reference>
<dbReference type="Proteomes" id="UP001280121">
    <property type="component" value="Unassembled WGS sequence"/>
</dbReference>
<dbReference type="PROSITE" id="PS52048">
    <property type="entry name" value="UCH_DOMAIN"/>
    <property type="match status" value="1"/>
</dbReference>
<dbReference type="Gene3D" id="1.10.418.80">
    <property type="entry name" value="Ubiquitin carboxyl-terminal hydrolase, domain 1"/>
    <property type="match status" value="1"/>
</dbReference>
<dbReference type="GO" id="GO:0004843">
    <property type="term" value="F:cysteine-type deubiquitinase activity"/>
    <property type="evidence" value="ECO:0007669"/>
    <property type="project" value="InterPro"/>
</dbReference>
<protein>
    <recommendedName>
        <fullName evidence="3">UCH catalytic domain-containing protein</fullName>
    </recommendedName>
</protein>
<dbReference type="SUPFAM" id="SSF54001">
    <property type="entry name" value="Cysteine proteinases"/>
    <property type="match status" value="1"/>
</dbReference>
<evidence type="ECO:0000259" key="3">
    <source>
        <dbReference type="PROSITE" id="PS52048"/>
    </source>
</evidence>
<evidence type="ECO:0000313" key="4">
    <source>
        <dbReference type="EMBL" id="KAK2650309.1"/>
    </source>
</evidence>
<gene>
    <name evidence="4" type="ORF">Ddye_017798</name>
</gene>
<accession>A0AAD9X059</accession>
<dbReference type="InterPro" id="IPR038765">
    <property type="entry name" value="Papain-like_cys_pep_sf"/>
</dbReference>
<sequence>MKQTAGNACGTIGLLHAVGNAASEIKLLDGSFLDRFYKSTASLNPLELYCFLFVWLGFFFSRLTFYSSSSSSSSSFIRLPASDNVDTYFICFACVDGELYELDGRKSTPICHGTSSPSSLLQDAAKVIQGIIQKNPESLNFNVIALSKKAGGAFEGWLFEFIDVCCDVNLQSCTLVVPLIVCAPV</sequence>
<keyword evidence="5" id="KW-1185">Reference proteome</keyword>
<dbReference type="AlphaFoldDB" id="A0AAD9X059"/>
<dbReference type="PANTHER" id="PTHR10589">
    <property type="entry name" value="UBIQUITIN CARBOXYL-TERMINAL HYDROLASE"/>
    <property type="match status" value="1"/>
</dbReference>
<proteinExistence type="inferred from homology"/>
<comment type="similarity">
    <text evidence="1 2">Belongs to the peptidase C12 family.</text>
</comment>
<evidence type="ECO:0000256" key="1">
    <source>
        <dbReference type="ARBA" id="ARBA00009326"/>
    </source>
</evidence>
<comment type="caution">
    <text evidence="2">Lacks conserved residue(s) required for the propagation of feature annotation.</text>
</comment>
<dbReference type="PANTHER" id="PTHR10589:SF17">
    <property type="entry name" value="UBIQUITIN CARBOXYL-TERMINAL HYDROLASE"/>
    <property type="match status" value="1"/>
</dbReference>
<dbReference type="PRINTS" id="PR00707">
    <property type="entry name" value="UBCTHYDRLASE"/>
</dbReference>
<dbReference type="EMBL" id="JANJYI010000005">
    <property type="protein sequence ID" value="KAK2650309.1"/>
    <property type="molecule type" value="Genomic_DNA"/>
</dbReference>
<name>A0AAD9X059_9ROSI</name>
<dbReference type="InterPro" id="IPR001578">
    <property type="entry name" value="Peptidase_C12_UCH"/>
</dbReference>
<comment type="caution">
    <text evidence="4">The sequence shown here is derived from an EMBL/GenBank/DDBJ whole genome shotgun (WGS) entry which is preliminary data.</text>
</comment>
<organism evidence="4 5">
    <name type="scientific">Dipteronia dyeriana</name>
    <dbReference type="NCBI Taxonomy" id="168575"/>
    <lineage>
        <taxon>Eukaryota</taxon>
        <taxon>Viridiplantae</taxon>
        <taxon>Streptophyta</taxon>
        <taxon>Embryophyta</taxon>
        <taxon>Tracheophyta</taxon>
        <taxon>Spermatophyta</taxon>
        <taxon>Magnoliopsida</taxon>
        <taxon>eudicotyledons</taxon>
        <taxon>Gunneridae</taxon>
        <taxon>Pentapetalae</taxon>
        <taxon>rosids</taxon>
        <taxon>malvids</taxon>
        <taxon>Sapindales</taxon>
        <taxon>Sapindaceae</taxon>
        <taxon>Hippocastanoideae</taxon>
        <taxon>Acereae</taxon>
        <taxon>Dipteronia</taxon>
    </lineage>
</organism>
<dbReference type="Gene3D" id="3.30.1490.420">
    <property type="entry name" value="Ubiquitin carboxyl-terminal hydrolase, domain 2"/>
    <property type="match status" value="1"/>
</dbReference>
<dbReference type="GO" id="GO:0016579">
    <property type="term" value="P:protein deubiquitination"/>
    <property type="evidence" value="ECO:0007669"/>
    <property type="project" value="TreeGrafter"/>
</dbReference>
<dbReference type="Pfam" id="PF01088">
    <property type="entry name" value="Peptidase_C12"/>
    <property type="match status" value="1"/>
</dbReference>
<dbReference type="GO" id="GO:0006511">
    <property type="term" value="P:ubiquitin-dependent protein catabolic process"/>
    <property type="evidence" value="ECO:0007669"/>
    <property type="project" value="InterPro"/>
</dbReference>
<evidence type="ECO:0000256" key="2">
    <source>
        <dbReference type="PROSITE-ProRule" id="PRU01393"/>
    </source>
</evidence>
<dbReference type="GO" id="GO:0005737">
    <property type="term" value="C:cytoplasm"/>
    <property type="evidence" value="ECO:0007669"/>
    <property type="project" value="TreeGrafter"/>
</dbReference>
<evidence type="ECO:0000313" key="5">
    <source>
        <dbReference type="Proteomes" id="UP001280121"/>
    </source>
</evidence>